<reference evidence="2 3" key="1">
    <citation type="submission" date="2018-05" db="EMBL/GenBank/DDBJ databases">
        <title>Chitinophaga sp. K3CV102501T nov., isolated from isolated from a monsoon evergreen broad-leaved forest soil.</title>
        <authorList>
            <person name="Lv Y."/>
        </authorList>
    </citation>
    <scope>NUCLEOTIDE SEQUENCE [LARGE SCALE GENOMIC DNA]</scope>
    <source>
        <strain evidence="2 3">GDMCC 1.1325</strain>
    </source>
</reference>
<dbReference type="CDD" id="cd06587">
    <property type="entry name" value="VOC"/>
    <property type="match status" value="1"/>
</dbReference>
<dbReference type="InterPro" id="IPR029068">
    <property type="entry name" value="Glyas_Bleomycin-R_OHBP_Dase"/>
</dbReference>
<dbReference type="InterPro" id="IPR004360">
    <property type="entry name" value="Glyas_Fos-R_dOase_dom"/>
</dbReference>
<dbReference type="Proteomes" id="UP000253410">
    <property type="component" value="Unassembled WGS sequence"/>
</dbReference>
<dbReference type="PANTHER" id="PTHR36113">
    <property type="entry name" value="LYASE, PUTATIVE-RELATED-RELATED"/>
    <property type="match status" value="1"/>
</dbReference>
<name>A0A365XTY1_9BACT</name>
<dbReference type="RefSeq" id="WP_113618585.1">
    <property type="nucleotide sequence ID" value="NZ_QFFJ01000002.1"/>
</dbReference>
<gene>
    <name evidence="2" type="ORF">DF182_25470</name>
</gene>
<accession>A0A365XTY1</accession>
<keyword evidence="3" id="KW-1185">Reference proteome</keyword>
<evidence type="ECO:0000259" key="1">
    <source>
        <dbReference type="PROSITE" id="PS51819"/>
    </source>
</evidence>
<keyword evidence="2" id="KW-0223">Dioxygenase</keyword>
<dbReference type="AlphaFoldDB" id="A0A365XTY1"/>
<dbReference type="SUPFAM" id="SSF54593">
    <property type="entry name" value="Glyoxalase/Bleomycin resistance protein/Dihydroxybiphenyl dioxygenase"/>
    <property type="match status" value="1"/>
</dbReference>
<dbReference type="InterPro" id="IPR051332">
    <property type="entry name" value="Fosfomycin_Res_Enzymes"/>
</dbReference>
<dbReference type="Pfam" id="PF00903">
    <property type="entry name" value="Glyoxalase"/>
    <property type="match status" value="1"/>
</dbReference>
<sequence>MTINHLNLTVKDVSQASLFFQTNLGFQHSSDTPPNDTIAVLNGPDGFLLVLMQERLNENGNHSYPDAFHIGFYLPDKAAVHHTWQQLQDGGILLTQAPKQIRKTFGFYFHYDNIMIEITTANNN</sequence>
<dbReference type="PANTHER" id="PTHR36113:SF3">
    <property type="entry name" value="SLL5075 PROTEIN"/>
    <property type="match status" value="1"/>
</dbReference>
<evidence type="ECO:0000313" key="2">
    <source>
        <dbReference type="EMBL" id="RBL89836.1"/>
    </source>
</evidence>
<dbReference type="GO" id="GO:0051213">
    <property type="term" value="F:dioxygenase activity"/>
    <property type="evidence" value="ECO:0007669"/>
    <property type="project" value="UniProtKB-KW"/>
</dbReference>
<protein>
    <submittedName>
        <fullName evidence="2">Glyoxalase/bleomycin resistance/extradiol dioxygenase family protein</fullName>
    </submittedName>
</protein>
<comment type="caution">
    <text evidence="2">The sequence shown here is derived from an EMBL/GenBank/DDBJ whole genome shotgun (WGS) entry which is preliminary data.</text>
</comment>
<organism evidence="2 3">
    <name type="scientific">Chitinophaga flava</name>
    <dbReference type="NCBI Taxonomy" id="2259036"/>
    <lineage>
        <taxon>Bacteria</taxon>
        <taxon>Pseudomonadati</taxon>
        <taxon>Bacteroidota</taxon>
        <taxon>Chitinophagia</taxon>
        <taxon>Chitinophagales</taxon>
        <taxon>Chitinophagaceae</taxon>
        <taxon>Chitinophaga</taxon>
    </lineage>
</organism>
<dbReference type="Gene3D" id="3.10.180.10">
    <property type="entry name" value="2,3-Dihydroxybiphenyl 1,2-Dioxygenase, domain 1"/>
    <property type="match status" value="1"/>
</dbReference>
<evidence type="ECO:0000313" key="3">
    <source>
        <dbReference type="Proteomes" id="UP000253410"/>
    </source>
</evidence>
<dbReference type="OrthoDB" id="1270449at2"/>
<keyword evidence="2" id="KW-0560">Oxidoreductase</keyword>
<dbReference type="InterPro" id="IPR037523">
    <property type="entry name" value="VOC_core"/>
</dbReference>
<feature type="domain" description="VOC" evidence="1">
    <location>
        <begin position="2"/>
        <end position="124"/>
    </location>
</feature>
<dbReference type="EMBL" id="QFFJ01000002">
    <property type="protein sequence ID" value="RBL89836.1"/>
    <property type="molecule type" value="Genomic_DNA"/>
</dbReference>
<proteinExistence type="predicted"/>
<dbReference type="PROSITE" id="PS51819">
    <property type="entry name" value="VOC"/>
    <property type="match status" value="1"/>
</dbReference>